<gene>
    <name evidence="4" type="ORF">EDD35_3042</name>
</gene>
<reference evidence="4 5" key="1">
    <citation type="submission" date="2018-11" db="EMBL/GenBank/DDBJ databases">
        <title>Sequencing the genomes of 1000 actinobacteria strains.</title>
        <authorList>
            <person name="Klenk H.-P."/>
        </authorList>
    </citation>
    <scope>NUCLEOTIDE SEQUENCE [LARGE SCALE GENOMIC DNA]</scope>
    <source>
        <strain evidence="4 5">DSM 44348</strain>
    </source>
</reference>
<dbReference type="GO" id="GO:0006046">
    <property type="term" value="P:N-acetylglucosamine catabolic process"/>
    <property type="evidence" value="ECO:0007669"/>
    <property type="project" value="TreeGrafter"/>
</dbReference>
<keyword evidence="5" id="KW-1185">Reference proteome</keyword>
<dbReference type="InterPro" id="IPR011059">
    <property type="entry name" value="Metal-dep_hydrolase_composite"/>
</dbReference>
<dbReference type="PANTHER" id="PTHR11113">
    <property type="entry name" value="N-ACETYLGLUCOSAMINE-6-PHOSPHATE DEACETYLASE"/>
    <property type="match status" value="1"/>
</dbReference>
<dbReference type="InterPro" id="IPR032466">
    <property type="entry name" value="Metal_Hydrolase"/>
</dbReference>
<dbReference type="GeneID" id="301844422"/>
<dbReference type="EMBL" id="RKHY01000001">
    <property type="protein sequence ID" value="ROS40703.1"/>
    <property type="molecule type" value="Genomic_DNA"/>
</dbReference>
<feature type="domain" description="Amidohydrolase 3" evidence="3">
    <location>
        <begin position="432"/>
        <end position="522"/>
    </location>
</feature>
<feature type="domain" description="Amidohydrolase 3" evidence="3">
    <location>
        <begin position="60"/>
        <end position="107"/>
    </location>
</feature>
<evidence type="ECO:0000259" key="3">
    <source>
        <dbReference type="Pfam" id="PF07969"/>
    </source>
</evidence>
<dbReference type="AlphaFoldDB" id="A0A3N2GVW4"/>
<evidence type="ECO:0000256" key="1">
    <source>
        <dbReference type="ARBA" id="ARBA00010716"/>
    </source>
</evidence>
<dbReference type="Proteomes" id="UP000274843">
    <property type="component" value="Unassembled WGS sequence"/>
</dbReference>
<protein>
    <submittedName>
        <fullName evidence="4">Dihydroorotase/N-acyl-D-amino-acid deacylase</fullName>
    </submittedName>
</protein>
<name>A0A3N2GVW4_9PSEU</name>
<dbReference type="SUPFAM" id="SSF51338">
    <property type="entry name" value="Composite domain of metallo-dependent hydrolases"/>
    <property type="match status" value="1"/>
</dbReference>
<dbReference type="Gene3D" id="3.20.20.140">
    <property type="entry name" value="Metal-dependent hydrolases"/>
    <property type="match status" value="2"/>
</dbReference>
<evidence type="ECO:0000313" key="4">
    <source>
        <dbReference type="EMBL" id="ROS40703.1"/>
    </source>
</evidence>
<comment type="similarity">
    <text evidence="1">Belongs to the metallo-dependent hydrolases superfamily. NagA family.</text>
</comment>
<keyword evidence="2" id="KW-0378">Hydrolase</keyword>
<sequence length="540" mass="58235">MRGSFDGSQVRAAENGTWLCNGAVVDGTGRPPFLGDVLLAGDEIKAVSAPVAEVDESDRIDCTGLTIVPGFIDIHTHSDVSFLHEPGAGSKVAQGVTTEVIGNCGFSPFPVARSRRDALEEFITGIGFPRQRVWWDDLAGFAEAVTASGPVMNVVPLVGHGALRIACTGSTDVHLDRADLERLAASLGKSLEQGAFGMSSGLTYVPSKFANLDELVRLGRVLAEHGAMYATHARATPGTEPFEEAIAVCRAAGVKLQFSHVALNDPKMWRRAPEVVALFQAAADRGLDVRYDVYPYHASASALTQYLPGWLQESGETGIREQLSSGRLYDRARRELSRGLFGAIPWDWSRVVFSFVDTGRPELAGRSVAQAAEALDTGPEDLCLDLCARYGNRVQVVLFYRDEADVEFFLADPLSIVGSDGSAMTEDAPGKPHPRNFGAHARLIERYVRARSVVDLPTAVHKSTLAAAERLGLIDRGRIAAGAKADIAVLDLAAVRERATWADPCRYAEGVRHVWINGRQVVAYGRTTGARAGRFLLRGR</sequence>
<dbReference type="InterPro" id="IPR013108">
    <property type="entry name" value="Amidohydro_3"/>
</dbReference>
<evidence type="ECO:0000313" key="5">
    <source>
        <dbReference type="Proteomes" id="UP000274843"/>
    </source>
</evidence>
<dbReference type="SUPFAM" id="SSF51556">
    <property type="entry name" value="Metallo-dependent hydrolases"/>
    <property type="match status" value="1"/>
</dbReference>
<dbReference type="PANTHER" id="PTHR11113:SF14">
    <property type="entry name" value="N-ACETYLGLUCOSAMINE-6-PHOSPHATE DEACETYLASE"/>
    <property type="match status" value="1"/>
</dbReference>
<accession>A0A3N2GVW4</accession>
<comment type="caution">
    <text evidence="4">The sequence shown here is derived from an EMBL/GenBank/DDBJ whole genome shotgun (WGS) entry which is preliminary data.</text>
</comment>
<dbReference type="Pfam" id="PF07969">
    <property type="entry name" value="Amidohydro_3"/>
    <property type="match status" value="2"/>
</dbReference>
<dbReference type="GO" id="GO:0008448">
    <property type="term" value="F:N-acetylglucosamine-6-phosphate deacetylase activity"/>
    <property type="evidence" value="ECO:0007669"/>
    <property type="project" value="TreeGrafter"/>
</dbReference>
<evidence type="ECO:0000256" key="2">
    <source>
        <dbReference type="ARBA" id="ARBA00022801"/>
    </source>
</evidence>
<proteinExistence type="inferred from homology"/>
<dbReference type="RefSeq" id="WP_123684157.1">
    <property type="nucleotide sequence ID" value="NZ_RKHY01000001.1"/>
</dbReference>
<organism evidence="4 5">
    <name type="scientific">Amycolatopsis thermoflava</name>
    <dbReference type="NCBI Taxonomy" id="84480"/>
    <lineage>
        <taxon>Bacteria</taxon>
        <taxon>Bacillati</taxon>
        <taxon>Actinomycetota</taxon>
        <taxon>Actinomycetes</taxon>
        <taxon>Pseudonocardiales</taxon>
        <taxon>Pseudonocardiaceae</taxon>
        <taxon>Amycolatopsis</taxon>
        <taxon>Amycolatopsis methanolica group</taxon>
    </lineage>
</organism>